<feature type="region of interest" description="Disordered" evidence="14">
    <location>
        <begin position="331"/>
        <end position="353"/>
    </location>
</feature>
<keyword evidence="3" id="KW-0677">Repeat</keyword>
<feature type="region of interest" description="Disordered" evidence="14">
    <location>
        <begin position="947"/>
        <end position="987"/>
    </location>
</feature>
<keyword evidence="9" id="KW-0804">Transcription</keyword>
<dbReference type="InterPro" id="IPR001356">
    <property type="entry name" value="HD"/>
</dbReference>
<feature type="compositionally biased region" description="Basic and acidic residues" evidence="14">
    <location>
        <begin position="1895"/>
        <end position="1907"/>
    </location>
</feature>
<feature type="region of interest" description="Disordered" evidence="14">
    <location>
        <begin position="1251"/>
        <end position="1271"/>
    </location>
</feature>
<feature type="compositionally biased region" description="Polar residues" evidence="14">
    <location>
        <begin position="1842"/>
        <end position="1852"/>
    </location>
</feature>
<feature type="region of interest" description="Disordered" evidence="14">
    <location>
        <begin position="1824"/>
        <end position="1907"/>
    </location>
</feature>
<reference evidence="17" key="2">
    <citation type="submission" date="2025-09" db="UniProtKB">
        <authorList>
            <consortium name="Ensembl"/>
        </authorList>
    </citation>
    <scope>IDENTIFICATION</scope>
</reference>
<feature type="region of interest" description="Disordered" evidence="14">
    <location>
        <begin position="2259"/>
        <end position="2323"/>
    </location>
</feature>
<feature type="compositionally biased region" description="Acidic residues" evidence="14">
    <location>
        <begin position="397"/>
        <end position="407"/>
    </location>
</feature>
<evidence type="ECO:0000313" key="17">
    <source>
        <dbReference type="Ensembl" id="ENSLLEP00000020824.1"/>
    </source>
</evidence>
<reference evidence="17" key="1">
    <citation type="submission" date="2025-08" db="UniProtKB">
        <authorList>
            <consortium name="Ensembl"/>
        </authorList>
    </citation>
    <scope>IDENTIFICATION</scope>
</reference>
<feature type="compositionally biased region" description="Polar residues" evidence="14">
    <location>
        <begin position="1767"/>
        <end position="1777"/>
    </location>
</feature>
<feature type="region of interest" description="Disordered" evidence="14">
    <location>
        <begin position="1299"/>
        <end position="1354"/>
    </location>
</feature>
<keyword evidence="18" id="KW-1185">Reference proteome</keyword>
<dbReference type="PROSITE" id="PS50071">
    <property type="entry name" value="HOMEOBOX_2"/>
    <property type="match status" value="3"/>
</dbReference>
<evidence type="ECO:0000256" key="8">
    <source>
        <dbReference type="ARBA" id="ARBA00023155"/>
    </source>
</evidence>
<keyword evidence="5" id="KW-0862">Zinc</keyword>
<feature type="region of interest" description="Disordered" evidence="14">
    <location>
        <begin position="2436"/>
        <end position="2465"/>
    </location>
</feature>
<keyword evidence="2" id="KW-0479">Metal-binding</keyword>
<feature type="compositionally biased region" description="Basic and acidic residues" evidence="14">
    <location>
        <begin position="1306"/>
        <end position="1334"/>
    </location>
</feature>
<feature type="compositionally biased region" description="Polar residues" evidence="14">
    <location>
        <begin position="179"/>
        <end position="193"/>
    </location>
</feature>
<dbReference type="InterPro" id="IPR017970">
    <property type="entry name" value="Homeobox_CS"/>
</dbReference>
<dbReference type="PANTHER" id="PTHR45891:SF1">
    <property type="entry name" value="ZINC FINGER HOMEOBOX PROTEIN 2"/>
    <property type="match status" value="1"/>
</dbReference>
<evidence type="ECO:0000256" key="12">
    <source>
        <dbReference type="PROSITE-ProRule" id="PRU00108"/>
    </source>
</evidence>
<feature type="region of interest" description="Disordered" evidence="14">
    <location>
        <begin position="449"/>
        <end position="476"/>
    </location>
</feature>
<keyword evidence="4 11" id="KW-0863">Zinc-finger</keyword>
<evidence type="ECO:0000256" key="4">
    <source>
        <dbReference type="ARBA" id="ARBA00022771"/>
    </source>
</evidence>
<evidence type="ECO:0000256" key="10">
    <source>
        <dbReference type="ARBA" id="ARBA00023242"/>
    </source>
</evidence>
<feature type="compositionally biased region" description="Low complexity" evidence="14">
    <location>
        <begin position="2512"/>
        <end position="2521"/>
    </location>
</feature>
<feature type="compositionally biased region" description="Pro residues" evidence="14">
    <location>
        <begin position="70"/>
        <end position="80"/>
    </location>
</feature>
<dbReference type="Pfam" id="PF12874">
    <property type="entry name" value="zf-met"/>
    <property type="match status" value="1"/>
</dbReference>
<feature type="region of interest" description="Disordered" evidence="14">
    <location>
        <begin position="171"/>
        <end position="209"/>
    </location>
</feature>
<protein>
    <recommendedName>
        <fullName evidence="19">Zinc finger homeobox protein 2</fullName>
    </recommendedName>
</protein>
<feature type="region of interest" description="Disordered" evidence="14">
    <location>
        <begin position="1089"/>
        <end position="1137"/>
    </location>
</feature>
<feature type="domain" description="C2H2-type" evidence="16">
    <location>
        <begin position="550"/>
        <end position="579"/>
    </location>
</feature>
<dbReference type="GO" id="GO:0000978">
    <property type="term" value="F:RNA polymerase II cis-regulatory region sequence-specific DNA binding"/>
    <property type="evidence" value="ECO:0007669"/>
    <property type="project" value="TreeGrafter"/>
</dbReference>
<evidence type="ECO:0000256" key="9">
    <source>
        <dbReference type="ARBA" id="ARBA00023163"/>
    </source>
</evidence>
<feature type="region of interest" description="Disordered" evidence="14">
    <location>
        <begin position="1764"/>
        <end position="1791"/>
    </location>
</feature>
<feature type="domain" description="Homeobox" evidence="15">
    <location>
        <begin position="1704"/>
        <end position="1764"/>
    </location>
</feature>
<dbReference type="FunFam" id="1.10.10.60:FF:000763">
    <property type="entry name" value="Zinc finger homeobox 2"/>
    <property type="match status" value="1"/>
</dbReference>
<evidence type="ECO:0000313" key="18">
    <source>
        <dbReference type="Proteomes" id="UP000694569"/>
    </source>
</evidence>
<keyword evidence="8 12" id="KW-0371">Homeobox</keyword>
<feature type="compositionally biased region" description="Pro residues" evidence="14">
    <location>
        <begin position="1532"/>
        <end position="1543"/>
    </location>
</feature>
<feature type="compositionally biased region" description="Polar residues" evidence="14">
    <location>
        <begin position="2259"/>
        <end position="2272"/>
    </location>
</feature>
<feature type="DNA-binding region" description="Homeobox" evidence="12">
    <location>
        <begin position="2324"/>
        <end position="2383"/>
    </location>
</feature>
<dbReference type="Pfam" id="PF24056">
    <property type="entry name" value="zf-C2H2_ZFHX3"/>
    <property type="match status" value="1"/>
</dbReference>
<evidence type="ECO:0000256" key="5">
    <source>
        <dbReference type="ARBA" id="ARBA00022833"/>
    </source>
</evidence>
<dbReference type="InterPro" id="IPR036236">
    <property type="entry name" value="Znf_C2H2_sf"/>
</dbReference>
<comment type="subcellular location">
    <subcellularLocation>
        <location evidence="1 12 13">Nucleus</location>
    </subcellularLocation>
</comment>
<dbReference type="PROSITE" id="PS50157">
    <property type="entry name" value="ZINC_FINGER_C2H2_2"/>
    <property type="match status" value="4"/>
</dbReference>
<dbReference type="PROSITE" id="PS00028">
    <property type="entry name" value="ZINC_FINGER_C2H2_1"/>
    <property type="match status" value="7"/>
</dbReference>
<feature type="compositionally biased region" description="Polar residues" evidence="14">
    <location>
        <begin position="334"/>
        <end position="347"/>
    </location>
</feature>
<dbReference type="Pfam" id="PF00046">
    <property type="entry name" value="Homeodomain"/>
    <property type="match status" value="3"/>
</dbReference>
<dbReference type="SUPFAM" id="SSF57667">
    <property type="entry name" value="beta-beta-alpha zinc fingers"/>
    <property type="match status" value="4"/>
</dbReference>
<sequence length="2768" mass="302419">MDAGECFLASSGQDERKPWPLDLNLPFCPSTTKDTPLLPPSPSPDSSTSSSASTTGEGCRAVSPASSILQPPPLVSPSPLNPTYLPKLLPPTESNCQEEKEDEGEAFLGHVLFSSDGSVYLLKGKGEEEGAFPSTPLPRDSPNSTVLPHPPLTSFRLTATYQGFRSNQISRHTSAKAANVNQTAPGTSPSNQDQPKEKEVGEKGGEEGERHILHGESRWTQRVDGVWICLPCQLTFRHGGNLGCHALRFHGLDHPYQDQLAGEETSGIVHSSSGQLFISLLEPKISRKVLEPGQEPDSVGQNTTLLDGIHILPEEPGTSSDITSKNNRIETKSQDTCISESNSQLSQGLVPHSPLKYNRCESTGTHYSTEAKDSIPQVDKNDGATWCPKVTEAQGEGGEEEQEDEGESSLPTSQPSDITEQLLTNQSFYAQMLTSSFTQFGSLHGVDKRGDQTEVERGTQAHEDGASASGPQSFQSMSLQGQLSLLHSRNSCKTLKCPKCNWHYKYQQTLDVHMKEKHPESHSHCTYCHSGQQHPRLARGESYNCGYKPYRCEACNYSTTTKGNLTIHMQSDKHLANLQGYQGSGASTTTTTPSMTAPTITIGQVESDQTSLPDRQIKQKASWHCKVCNYETNISRNLRIHMTSEKHMQNVLLLHQGLGMGQDAFPFYGGPIMPDQGLEHPLLFNPMSFSSSGSQACSILTQDTSSGSQAINIGLSSNSLPTIAPLQESVSSMLEEEPSPGVFRCLVCRCFTTDSLEGLLSHASRGRSLPEREWREVRGDLHCCRLCSYSTQLKANFQLHLKTDKHAQKYQLAAHMREGGAALAAAQASAAELPISGYSQASSFPPLHVRCNLCGFESNSREKMQLHVQGGSHEESLRVYKFLQSIKSGGSDECFRCAPCESSVGSRLGMVSHLRSANHHQNLAQWRLTHGETVLEGIISVCRSPPQELAKAQKSPEPASNQEHDEESMETAQAPTQDETSRSESENAAEGTTVFCCPFCAYVSPSEEHVRSHAVSQHALQPTFRCPLCQEKLNGTTNLKTHLGHGHNVVSECVEKLLQVAQKVEITFRTRILPLRIRDETEQTISEMRLSSEASNLVPEVSPPQSPSEDSSNAADTSDPVRDNEKPTDENSCPLCRQSHESIQDLRTHLEKEHPELSPSDIQQACEVRAREPEPGEAEDRKYSQENISVHSQQAIYRKTTNFAMDKFMDPSRPHKCVVCKESFTQKNILLVHYNSVSHLHKVRKASLDPSLSARQESGAGTSGHGVQTGQDKPYKCTVCHVSYNQSSTLEIHMRSVLHQTRSRGTKQDLSRSTSEKTPRETYAKSDNTSDRGSETAGELQTAETAKKRHPQISPCLGVPILPANVASPSVQLAIDLPRPPPLVQPPPLFAPSLLPSFPLIPEAILKLQRQQHQLLLPFYLQELKVGGDVGNASLLSFGSSQQPLPIKEEGGQPTVTQKPANEKEEQVLEESDAASAEADASQNPESKVDASTKAGDLTGSAARALLENFGFELVTQYNEGRQLPTCQPQVQPRPPAPPPDVPPASTSAEKLQCGTCGKHFSNRLILKTHEEHMHQRLLPFEALSRYAAHYRRSYDSHYPAGMSTETGESSPAPLDFSITSKASQEVEEQDTTSELGLTVEQLSFLHSLLDLPNHPIEEQFMWASEKTGLSLAAVQHWYKQREKGIQEGQDEEGEEVSRSDRFGYRRFSRTKFSEFQTQALNSFFESSAYPRDSEVEHLSGLLGLQGRVVVVWFQNARQKVRKQAAESGTSPASPLHSNPPVERPVSSSEVPPCRKCGVTLPCIFQLISHLKCCYSEQYDEVTGEEEREEETKTTPKVEVSQPDQTISTELSPVNKLETQEEVQTGTPEDDEIEASDTKAQEAKRSAESESLTINEEKPSEKNDENLAHIEPSVADKLPEQNQNKQGSNNVQPVAPLMDLSLLIPLGHGDIGLQRKRKHEEESLSPTGSEGGDEPPRDKRLRTTILPEQLDILHRWYLQDSNPTRSTLERISLEVGLKKRVVQVWFQNTRARERKGQYRGVAPATVSVTRQQDDIVNDGSKRDIPTNYFYSVAPSQVLPSLPAKTGQTTAPILSKTQVPAGLGQTAVTNKSIVNSTQALAGLLNANQVLPSLVTQTQAIPGFASSTQALTTLVNTPQALTSLVNTTQAFPSLVNPAQVLSGIVNSTQASSGLLLASFATKAPAQPILLSTATEAKTNTSCGVLVSSSAEKIHEPDKMSALQTLTKVSSAEPQIYYQSPEVQSFENQSVSNQKIPDDKASLKPLEPQMHSPQGGDISDDSGSDPGPCSPGKSGMNSDGMLGSSGARRYRTQMSSLQLRILKACYSEYRTPSMQECDCLGGEIGLQKRVVQVWFQNARAKEKKAKLQGLGGTSCSSEVPQPTECTHCNLKYGPTTPCRTHIFSRQHIARLRLSIQQQLKEESRYRDTQPTGGASSGPETKQTSQMPGFQAANTVTPQIQRLTPLLMPGQGIPTPIGGLATFNAGPPPSLLGMASSVPPALLPRAAPPAPSSHSSNDTSMDSSQSSFTPEVTGTSALKSASLMGAPFMPFPLGPAATPLFTPQIQAPYFQQLYGLKKRLFPINPVIPHTLLGLLPTPLKPTPENTTSQSSECPQTKATNECNVGQEEMSMGEEETVEKDDDLDDEDIPMVDVAMRYQCQRCKVSYEDEGDAEAHQRAGCYPGPPPHPPPLRLRVCTYHCLSCQVLLQGSAARSQHLRSQQHRVHNMCGDGASSAIPQLRPKSAATSVLMAL</sequence>
<dbReference type="Gene3D" id="3.30.160.60">
    <property type="entry name" value="Classic Zinc Finger"/>
    <property type="match status" value="3"/>
</dbReference>
<evidence type="ECO:0000256" key="1">
    <source>
        <dbReference type="ARBA" id="ARBA00004123"/>
    </source>
</evidence>
<accession>A0A8C5N096</accession>
<evidence type="ECO:0000259" key="15">
    <source>
        <dbReference type="PROSITE" id="PS50071"/>
    </source>
</evidence>
<evidence type="ECO:0008006" key="19">
    <source>
        <dbReference type="Google" id="ProtNLM"/>
    </source>
</evidence>
<dbReference type="InterPro" id="IPR009057">
    <property type="entry name" value="Homeodomain-like_sf"/>
</dbReference>
<feature type="region of interest" description="Disordered" evidence="14">
    <location>
        <begin position="1525"/>
        <end position="1550"/>
    </location>
</feature>
<dbReference type="GO" id="GO:0008270">
    <property type="term" value="F:zinc ion binding"/>
    <property type="evidence" value="ECO:0007669"/>
    <property type="project" value="UniProtKB-KW"/>
</dbReference>
<feature type="region of interest" description="Disordered" evidence="14">
    <location>
        <begin position="2512"/>
        <end position="2548"/>
    </location>
</feature>
<feature type="DNA-binding region" description="Homeobox" evidence="12">
    <location>
        <begin position="1706"/>
        <end position="1765"/>
    </location>
</feature>
<evidence type="ECO:0000256" key="7">
    <source>
        <dbReference type="ARBA" id="ARBA00023125"/>
    </source>
</evidence>
<keyword evidence="6" id="KW-0805">Transcription regulation</keyword>
<dbReference type="SUPFAM" id="SSF46689">
    <property type="entry name" value="Homeodomain-like"/>
    <property type="match status" value="3"/>
</dbReference>
<feature type="compositionally biased region" description="Polar residues" evidence="14">
    <location>
        <begin position="2445"/>
        <end position="2465"/>
    </location>
</feature>
<feature type="compositionally biased region" description="Basic and acidic residues" evidence="14">
    <location>
        <begin position="194"/>
        <end position="209"/>
    </location>
</feature>
<evidence type="ECO:0000256" key="13">
    <source>
        <dbReference type="RuleBase" id="RU000682"/>
    </source>
</evidence>
<dbReference type="FunFam" id="3.30.160.60:FF:000446">
    <property type="entry name" value="Zinc finger protein"/>
    <property type="match status" value="1"/>
</dbReference>
<feature type="region of interest" description="Disordered" evidence="14">
    <location>
        <begin position="1441"/>
        <end position="1494"/>
    </location>
</feature>
<feature type="domain" description="Homeobox" evidence="15">
    <location>
        <begin position="1976"/>
        <end position="2036"/>
    </location>
</feature>
<feature type="region of interest" description="Disordered" evidence="14">
    <location>
        <begin position="1955"/>
        <end position="1979"/>
    </location>
</feature>
<feature type="compositionally biased region" description="Low complexity" evidence="14">
    <location>
        <begin position="2528"/>
        <end position="2543"/>
    </location>
</feature>
<dbReference type="InterPro" id="IPR013087">
    <property type="entry name" value="Znf_C2H2_type"/>
</dbReference>
<dbReference type="Ensembl" id="ENSLLET00000021636.1">
    <property type="protein sequence ID" value="ENSLLEP00000020824.1"/>
    <property type="gene ID" value="ENSLLEG00000013163.1"/>
</dbReference>
<feature type="compositionally biased region" description="Low complexity" evidence="14">
    <location>
        <begin position="44"/>
        <end position="55"/>
    </location>
</feature>
<feature type="compositionally biased region" description="Basic and acidic residues" evidence="14">
    <location>
        <begin position="449"/>
        <end position="465"/>
    </location>
</feature>
<keyword evidence="7 12" id="KW-0238">DNA-binding</keyword>
<evidence type="ECO:0000259" key="16">
    <source>
        <dbReference type="PROSITE" id="PS50157"/>
    </source>
</evidence>
<feature type="compositionally biased region" description="Low complexity" evidence="14">
    <location>
        <begin position="2301"/>
        <end position="2312"/>
    </location>
</feature>
<organism evidence="17 18">
    <name type="scientific">Leptobrachium leishanense</name>
    <name type="common">Leishan spiny toad</name>
    <dbReference type="NCBI Taxonomy" id="445787"/>
    <lineage>
        <taxon>Eukaryota</taxon>
        <taxon>Metazoa</taxon>
        <taxon>Chordata</taxon>
        <taxon>Craniata</taxon>
        <taxon>Vertebrata</taxon>
        <taxon>Euteleostomi</taxon>
        <taxon>Amphibia</taxon>
        <taxon>Batrachia</taxon>
        <taxon>Anura</taxon>
        <taxon>Pelobatoidea</taxon>
        <taxon>Megophryidae</taxon>
        <taxon>Leptobrachium</taxon>
    </lineage>
</organism>
<dbReference type="GO" id="GO:0045664">
    <property type="term" value="P:regulation of neuron differentiation"/>
    <property type="evidence" value="ECO:0007669"/>
    <property type="project" value="TreeGrafter"/>
</dbReference>
<dbReference type="GO" id="GO:0005634">
    <property type="term" value="C:nucleus"/>
    <property type="evidence" value="ECO:0007669"/>
    <property type="project" value="UniProtKB-SubCell"/>
</dbReference>
<dbReference type="GeneTree" id="ENSGT00940000160537"/>
<dbReference type="CDD" id="cd00086">
    <property type="entry name" value="homeodomain"/>
    <property type="match status" value="3"/>
</dbReference>
<evidence type="ECO:0000256" key="11">
    <source>
        <dbReference type="PROSITE-ProRule" id="PRU00042"/>
    </source>
</evidence>
<feature type="DNA-binding region" description="Homeobox" evidence="12">
    <location>
        <begin position="1978"/>
        <end position="2037"/>
    </location>
</feature>
<dbReference type="Proteomes" id="UP000694569">
    <property type="component" value="Unplaced"/>
</dbReference>
<feature type="compositionally biased region" description="Polar residues" evidence="14">
    <location>
        <begin position="1253"/>
        <end position="1271"/>
    </location>
</feature>
<name>A0A8C5N096_9ANUR</name>
<dbReference type="PANTHER" id="PTHR45891">
    <property type="entry name" value="ZINC FINGER HOMEOBOX PROTEIN"/>
    <property type="match status" value="1"/>
</dbReference>
<dbReference type="GO" id="GO:0000981">
    <property type="term" value="F:DNA-binding transcription factor activity, RNA polymerase II-specific"/>
    <property type="evidence" value="ECO:0007669"/>
    <property type="project" value="InterPro"/>
</dbReference>
<feature type="domain" description="C2H2-type" evidence="16">
    <location>
        <begin position="1552"/>
        <end position="1580"/>
    </location>
</feature>
<evidence type="ECO:0000256" key="2">
    <source>
        <dbReference type="ARBA" id="ARBA00022723"/>
    </source>
</evidence>
<feature type="region of interest" description="Disordered" evidence="14">
    <location>
        <begin position="1"/>
        <end position="103"/>
    </location>
</feature>
<evidence type="ECO:0000256" key="6">
    <source>
        <dbReference type="ARBA" id="ARBA00023015"/>
    </source>
</evidence>
<feature type="region of interest" description="Disordered" evidence="14">
    <location>
        <begin position="368"/>
        <end position="415"/>
    </location>
</feature>
<dbReference type="InterPro" id="IPR051968">
    <property type="entry name" value="ZnFinger_Homeobox_TR"/>
</dbReference>
<dbReference type="Gene3D" id="1.10.10.60">
    <property type="entry name" value="Homeodomain-like"/>
    <property type="match status" value="3"/>
</dbReference>
<dbReference type="PROSITE" id="PS00027">
    <property type="entry name" value="HOMEOBOX_1"/>
    <property type="match status" value="1"/>
</dbReference>
<feature type="domain" description="Homeobox" evidence="15">
    <location>
        <begin position="2322"/>
        <end position="2382"/>
    </location>
</feature>
<dbReference type="SMART" id="SM00451">
    <property type="entry name" value="ZnF_U1"/>
    <property type="match status" value="7"/>
</dbReference>
<proteinExistence type="predicted"/>
<feature type="domain" description="C2H2-type" evidence="16">
    <location>
        <begin position="1275"/>
        <end position="1304"/>
    </location>
</feature>
<dbReference type="FunFam" id="3.30.160.60:FF:000081">
    <property type="entry name" value="Zinc finger homeobox protein 4"/>
    <property type="match status" value="1"/>
</dbReference>
<dbReference type="OrthoDB" id="6417226at2759"/>
<evidence type="ECO:0000256" key="3">
    <source>
        <dbReference type="ARBA" id="ARBA00022737"/>
    </source>
</evidence>
<dbReference type="InterPro" id="IPR003604">
    <property type="entry name" value="Matrin/U1-like-C_Znf_C2H2"/>
</dbReference>
<evidence type="ECO:0000256" key="14">
    <source>
        <dbReference type="SAM" id="MobiDB-lite"/>
    </source>
</evidence>
<dbReference type="SMART" id="SM00389">
    <property type="entry name" value="HOX"/>
    <property type="match status" value="3"/>
</dbReference>
<keyword evidence="10 12" id="KW-0539">Nucleus</keyword>
<feature type="compositionally biased region" description="Basic and acidic residues" evidence="14">
    <location>
        <begin position="1119"/>
        <end position="1129"/>
    </location>
</feature>
<feature type="domain" description="C2H2-type" evidence="16">
    <location>
        <begin position="1215"/>
        <end position="1246"/>
    </location>
</feature>
<feature type="compositionally biased region" description="Basic and acidic residues" evidence="14">
    <location>
        <begin position="1876"/>
        <end position="1888"/>
    </location>
</feature>
<dbReference type="SMART" id="SM00355">
    <property type="entry name" value="ZnF_C2H2"/>
    <property type="match status" value="15"/>
</dbReference>